<accession>A0A835AFC3</accession>
<dbReference type="PANTHER" id="PTHR26379:SF438">
    <property type="entry name" value="OS08G0128700 PROTEIN"/>
    <property type="match status" value="1"/>
</dbReference>
<dbReference type="SMART" id="SM00225">
    <property type="entry name" value="BTB"/>
    <property type="match status" value="1"/>
</dbReference>
<dbReference type="PANTHER" id="PTHR26379">
    <property type="entry name" value="BTB/POZ AND MATH DOMAIN-CONTAINING PROTEIN 1"/>
    <property type="match status" value="1"/>
</dbReference>
<gene>
    <name evidence="3" type="ORF">HU200_061171</name>
</gene>
<dbReference type="InterPro" id="IPR011333">
    <property type="entry name" value="SKP1/BTB/POZ_sf"/>
</dbReference>
<dbReference type="InterPro" id="IPR000210">
    <property type="entry name" value="BTB/POZ_dom"/>
</dbReference>
<dbReference type="OrthoDB" id="10249567at2759"/>
<evidence type="ECO:0000313" key="3">
    <source>
        <dbReference type="EMBL" id="KAF8655425.1"/>
    </source>
</evidence>
<reference evidence="3" key="1">
    <citation type="submission" date="2020-07" db="EMBL/GenBank/DDBJ databases">
        <title>Genome sequence and genetic diversity analysis of an under-domesticated orphan crop, white fonio (Digitaria exilis).</title>
        <authorList>
            <person name="Bennetzen J.L."/>
            <person name="Chen S."/>
            <person name="Ma X."/>
            <person name="Wang X."/>
            <person name="Yssel A.E.J."/>
            <person name="Chaluvadi S.R."/>
            <person name="Johnson M."/>
            <person name="Gangashetty P."/>
            <person name="Hamidou F."/>
            <person name="Sanogo M.D."/>
            <person name="Zwaenepoel A."/>
            <person name="Wallace J."/>
            <person name="Van De Peer Y."/>
            <person name="Van Deynze A."/>
        </authorList>
    </citation>
    <scope>NUCLEOTIDE SEQUENCE</scope>
    <source>
        <tissue evidence="3">Leaves</tissue>
    </source>
</reference>
<dbReference type="Gramene" id="Dexi6B01G0007290.1">
    <property type="protein sequence ID" value="Dexi6B01G0007290.1:cds"/>
    <property type="gene ID" value="Dexi6B01G0007290"/>
</dbReference>
<dbReference type="SUPFAM" id="SSF49599">
    <property type="entry name" value="TRAF domain-like"/>
    <property type="match status" value="1"/>
</dbReference>
<protein>
    <recommendedName>
        <fullName evidence="2">BTB domain-containing protein</fullName>
    </recommendedName>
</protein>
<feature type="domain" description="BTB" evidence="2">
    <location>
        <begin position="181"/>
        <end position="244"/>
    </location>
</feature>
<dbReference type="Pfam" id="PF00651">
    <property type="entry name" value="BTB"/>
    <property type="match status" value="1"/>
</dbReference>
<dbReference type="EMBL" id="JACEFO010002588">
    <property type="protein sequence ID" value="KAF8655425.1"/>
    <property type="molecule type" value="Genomic_DNA"/>
</dbReference>
<sequence>MDLRGSTTFDYTGVVPYHGVGGHLHYVPRCYVRSNVFAAGGYYWCAWVYPTDTITTRTAKKSTRTTNSDFFVSVQLMSSGVRAVTAAHELSVLDPWAILPPMILSTLSPASFASNDSNDDHGDHHSLGGLDLDDFVGYVRNGCILFQSTVTVFPEDPAKIDLPPSDMLGQLGKVLGTTEGADVTFSVDDKLFPAHKIILAARSPVFKAELYGGMKENGAAQAIVVDDVRADTFRALLRYIYTDDAPPAIIGGRRDQGGENEDENKVWELLVAADRYGMERLKLICERVLCKRLDVDKVAETLALADRHHCDTLKMPASSS</sequence>
<evidence type="ECO:0000313" key="4">
    <source>
        <dbReference type="Proteomes" id="UP000636709"/>
    </source>
</evidence>
<keyword evidence="4" id="KW-1185">Reference proteome</keyword>
<dbReference type="AlphaFoldDB" id="A0A835AFC3"/>
<comment type="pathway">
    <text evidence="1">Protein modification; protein ubiquitination.</text>
</comment>
<dbReference type="Proteomes" id="UP000636709">
    <property type="component" value="Unassembled WGS sequence"/>
</dbReference>
<comment type="caution">
    <text evidence="3">The sequence shown here is derived from an EMBL/GenBank/DDBJ whole genome shotgun (WGS) entry which is preliminary data.</text>
</comment>
<dbReference type="GO" id="GO:0016567">
    <property type="term" value="P:protein ubiquitination"/>
    <property type="evidence" value="ECO:0007669"/>
    <property type="project" value="InterPro"/>
</dbReference>
<dbReference type="Gene3D" id="6.10.250.3030">
    <property type="match status" value="1"/>
</dbReference>
<dbReference type="PROSITE" id="PS50097">
    <property type="entry name" value="BTB"/>
    <property type="match status" value="1"/>
</dbReference>
<dbReference type="InterPro" id="IPR045005">
    <property type="entry name" value="BPM1-6"/>
</dbReference>
<dbReference type="Gene3D" id="3.30.710.10">
    <property type="entry name" value="Potassium Channel Kv1.1, Chain A"/>
    <property type="match status" value="1"/>
</dbReference>
<evidence type="ECO:0000256" key="1">
    <source>
        <dbReference type="ARBA" id="ARBA00004906"/>
    </source>
</evidence>
<evidence type="ECO:0000259" key="2">
    <source>
        <dbReference type="PROSITE" id="PS50097"/>
    </source>
</evidence>
<name>A0A835AFC3_9POAL</name>
<proteinExistence type="predicted"/>
<dbReference type="SUPFAM" id="SSF54695">
    <property type="entry name" value="POZ domain"/>
    <property type="match status" value="1"/>
</dbReference>
<organism evidence="3 4">
    <name type="scientific">Digitaria exilis</name>
    <dbReference type="NCBI Taxonomy" id="1010633"/>
    <lineage>
        <taxon>Eukaryota</taxon>
        <taxon>Viridiplantae</taxon>
        <taxon>Streptophyta</taxon>
        <taxon>Embryophyta</taxon>
        <taxon>Tracheophyta</taxon>
        <taxon>Spermatophyta</taxon>
        <taxon>Magnoliopsida</taxon>
        <taxon>Liliopsida</taxon>
        <taxon>Poales</taxon>
        <taxon>Poaceae</taxon>
        <taxon>PACMAD clade</taxon>
        <taxon>Panicoideae</taxon>
        <taxon>Panicodae</taxon>
        <taxon>Paniceae</taxon>
        <taxon>Anthephorinae</taxon>
        <taxon>Digitaria</taxon>
    </lineage>
</organism>